<comment type="caution">
    <text evidence="2">The sequence shown here is derived from an EMBL/GenBank/DDBJ whole genome shotgun (WGS) entry which is preliminary data.</text>
</comment>
<evidence type="ECO:0000313" key="3">
    <source>
        <dbReference type="Proteomes" id="UP001606210"/>
    </source>
</evidence>
<keyword evidence="3" id="KW-1185">Reference proteome</keyword>
<proteinExistence type="predicted"/>
<sequence>MPVPPWADGQLTADLKHLCAQGETQELEYKSALPKQVSDLAAEIAAFSSSNPGQILLGVADDGSVVGLAACDSQTARDQLAERVAGICRLVKPSVHPVLKWAVEGEMVVCVLQIPKGPAPMYYVGHRPYVRRLTSSRPAEPDEVIEAVRAFLANGEPPKQQDPEATKVRSETASTLGEIMRWSDLDLKDRELNPWAEYWLSEGRDLATGLRRIAAQERAEELGLTSPLRKAAAAIEKVVRHPRALGGGHEFDALIEEAGNAAREMHSEHIAHIKLDSATEKQLASQISSLYRRMLDSWRLAAEDPFTDAFDDAIKEASVVGRALHEWSFYPSGLFAGQRGPELREIAKELEALRLVSIYLDGGDSQRKVIARGNAATEALQGWRVANAKAGELVEQAN</sequence>
<dbReference type="EMBL" id="JBIGHV010000013">
    <property type="protein sequence ID" value="MFG6433591.1"/>
    <property type="molecule type" value="Genomic_DNA"/>
</dbReference>
<dbReference type="Proteomes" id="UP001606210">
    <property type="component" value="Unassembled WGS sequence"/>
</dbReference>
<dbReference type="RefSeq" id="WP_394484450.1">
    <property type="nucleotide sequence ID" value="NZ_JBIGHV010000013.1"/>
</dbReference>
<evidence type="ECO:0000259" key="1">
    <source>
        <dbReference type="Pfam" id="PF04326"/>
    </source>
</evidence>
<feature type="domain" description="Schlafen AlbA-2" evidence="1">
    <location>
        <begin position="23"/>
        <end position="139"/>
    </location>
</feature>
<accession>A0ABW7FCD3</accession>
<reference evidence="2 3" key="1">
    <citation type="submission" date="2024-08" db="EMBL/GenBank/DDBJ databases">
        <authorList>
            <person name="Lu H."/>
        </authorList>
    </citation>
    <scope>NUCLEOTIDE SEQUENCE [LARGE SCALE GENOMIC DNA]</scope>
    <source>
        <strain evidence="2 3">LYH14W</strain>
    </source>
</reference>
<name>A0ABW7FCD3_9BURK</name>
<dbReference type="Gene3D" id="3.30.950.30">
    <property type="entry name" value="Schlafen, AAA domain"/>
    <property type="match status" value="1"/>
</dbReference>
<dbReference type="Pfam" id="PF04326">
    <property type="entry name" value="SLFN_AlbA_2"/>
    <property type="match status" value="1"/>
</dbReference>
<gene>
    <name evidence="2" type="ORF">ACG00Y_27040</name>
</gene>
<dbReference type="PANTHER" id="PTHR30595:SF6">
    <property type="entry name" value="SCHLAFEN ALBA-2 DOMAIN-CONTAINING PROTEIN"/>
    <property type="match status" value="1"/>
</dbReference>
<evidence type="ECO:0000313" key="2">
    <source>
        <dbReference type="EMBL" id="MFG6433591.1"/>
    </source>
</evidence>
<dbReference type="InterPro" id="IPR007421">
    <property type="entry name" value="Schlafen_AlbA_2_dom"/>
</dbReference>
<protein>
    <submittedName>
        <fullName evidence="2">Helix-turn-helix domain-containing protein</fullName>
    </submittedName>
</protein>
<organism evidence="2 3">
    <name type="scientific">Pelomonas parva</name>
    <dbReference type="NCBI Taxonomy" id="3299032"/>
    <lineage>
        <taxon>Bacteria</taxon>
        <taxon>Pseudomonadati</taxon>
        <taxon>Pseudomonadota</taxon>
        <taxon>Betaproteobacteria</taxon>
        <taxon>Burkholderiales</taxon>
        <taxon>Sphaerotilaceae</taxon>
        <taxon>Roseateles</taxon>
    </lineage>
</organism>
<dbReference type="InterPro" id="IPR038461">
    <property type="entry name" value="Schlafen_AlbA_2_dom_sf"/>
</dbReference>
<dbReference type="PANTHER" id="PTHR30595">
    <property type="entry name" value="GLPR-RELATED TRANSCRIPTIONAL REPRESSOR"/>
    <property type="match status" value="1"/>
</dbReference>